<dbReference type="Pfam" id="PF14559">
    <property type="entry name" value="TPR_19"/>
    <property type="match status" value="1"/>
</dbReference>
<name>A0AAD0ZM16_9PSED</name>
<dbReference type="PIRSF" id="PIRSF029658">
    <property type="entry name" value="UCP029658_TPR"/>
    <property type="match status" value="1"/>
</dbReference>
<feature type="repeat" description="TPR" evidence="1">
    <location>
        <begin position="170"/>
        <end position="203"/>
    </location>
</feature>
<dbReference type="Gene3D" id="1.25.40.10">
    <property type="entry name" value="Tetratricopeptide repeat domain"/>
    <property type="match status" value="1"/>
</dbReference>
<dbReference type="PROSITE" id="PS50005">
    <property type="entry name" value="TPR"/>
    <property type="match status" value="2"/>
</dbReference>
<reference evidence="3 4" key="1">
    <citation type="submission" date="2018-03" db="EMBL/GenBank/DDBJ databases">
        <title>Diversity of phytobeneficial traits revealed by whole-genome analysis of worldwide-isolated phenazine-producing Pseudomonas spp.</title>
        <authorList>
            <person name="Biessy A."/>
            <person name="Novinscak A."/>
            <person name="Blom J."/>
            <person name="Leger G."/>
            <person name="Thomashow L.S."/>
            <person name="Cazorla F.M."/>
            <person name="Josic D."/>
            <person name="Filion M."/>
        </authorList>
    </citation>
    <scope>NUCLEOTIDE SEQUENCE [LARGE SCALE GENOMIC DNA]</scope>
    <source>
        <strain evidence="3 4">ChPhzS24</strain>
    </source>
</reference>
<sequence length="277" mass="29921">MNQGSGSSLATLRLDDTGLGKSGVGHSSTIGLFQERKMKVVIAALGLLMLSGCATNGSSAWSKQACSKLDSDQELSLSLADDMIGEGKLHAGLANLQRLPEDLPQVRMRKAKVYRQLGQSDAEPLYRSLLSTCLAAEGEHGLGQLAASRHDNALALEHLKRAARLSPTDEKIRNDLGVVYLNQGDTRQARFEFLTAMELKQDDQLATLNLVTLLIYQGNWKQASDLVNRAGLKPEQVTNAKERAEKLRNAVKKSANGQAVSATDSSPSSVNQPITQR</sequence>
<feature type="region of interest" description="Disordered" evidence="2">
    <location>
        <begin position="250"/>
        <end position="277"/>
    </location>
</feature>
<proteinExistence type="predicted"/>
<dbReference type="SMART" id="SM00028">
    <property type="entry name" value="TPR"/>
    <property type="match status" value="2"/>
</dbReference>
<evidence type="ECO:0000256" key="2">
    <source>
        <dbReference type="SAM" id="MobiDB-lite"/>
    </source>
</evidence>
<dbReference type="InterPro" id="IPR011990">
    <property type="entry name" value="TPR-like_helical_dom_sf"/>
</dbReference>
<evidence type="ECO:0000313" key="3">
    <source>
        <dbReference type="EMBL" id="AZE31524.1"/>
    </source>
</evidence>
<organism evidence="3 4">
    <name type="scientific">Pseudomonas chlororaphis subsp. aureofaciens</name>
    <dbReference type="NCBI Taxonomy" id="587851"/>
    <lineage>
        <taxon>Bacteria</taxon>
        <taxon>Pseudomonadati</taxon>
        <taxon>Pseudomonadota</taxon>
        <taxon>Gammaproteobacteria</taxon>
        <taxon>Pseudomonadales</taxon>
        <taxon>Pseudomonadaceae</taxon>
        <taxon>Pseudomonas</taxon>
    </lineage>
</organism>
<evidence type="ECO:0000256" key="1">
    <source>
        <dbReference type="PROSITE-ProRule" id="PRU00339"/>
    </source>
</evidence>
<feature type="compositionally biased region" description="Polar residues" evidence="2">
    <location>
        <begin position="255"/>
        <end position="277"/>
    </location>
</feature>
<dbReference type="SUPFAM" id="SSF48452">
    <property type="entry name" value="TPR-like"/>
    <property type="match status" value="1"/>
</dbReference>
<accession>A0AAD0ZM16</accession>
<keyword evidence="1" id="KW-0802">TPR repeat</keyword>
<dbReference type="AlphaFoldDB" id="A0AAD0ZM16"/>
<feature type="repeat" description="TPR" evidence="1">
    <location>
        <begin position="136"/>
        <end position="169"/>
    </location>
</feature>
<protein>
    <submittedName>
        <fullName evidence="3">Flp pilus assembly protein TadD</fullName>
    </submittedName>
</protein>
<gene>
    <name evidence="3" type="ORF">C4K07_4761</name>
</gene>
<evidence type="ECO:0000313" key="4">
    <source>
        <dbReference type="Proteomes" id="UP000280455"/>
    </source>
</evidence>
<dbReference type="InterPro" id="IPR019734">
    <property type="entry name" value="TPR_rpt"/>
</dbReference>
<dbReference type="InterPro" id="IPR016931">
    <property type="entry name" value="UCP029658_TPR"/>
</dbReference>
<dbReference type="Proteomes" id="UP000280455">
    <property type="component" value="Chromosome"/>
</dbReference>
<dbReference type="EMBL" id="CP027750">
    <property type="protein sequence ID" value="AZE31524.1"/>
    <property type="molecule type" value="Genomic_DNA"/>
</dbReference>